<dbReference type="Gene3D" id="1.10.1740.10">
    <property type="match status" value="1"/>
</dbReference>
<dbReference type="SUPFAM" id="SSF88946">
    <property type="entry name" value="Sigma2 domain of RNA polymerase sigma factors"/>
    <property type="match status" value="1"/>
</dbReference>
<dbReference type="STRING" id="351605.Gura_0094"/>
<dbReference type="GO" id="GO:0003677">
    <property type="term" value="F:DNA binding"/>
    <property type="evidence" value="ECO:0007669"/>
    <property type="project" value="UniProtKB-KW"/>
</dbReference>
<dbReference type="GO" id="GO:0016987">
    <property type="term" value="F:sigma factor activity"/>
    <property type="evidence" value="ECO:0007669"/>
    <property type="project" value="UniProtKB-KW"/>
</dbReference>
<dbReference type="InterPro" id="IPR013249">
    <property type="entry name" value="RNA_pol_sigma70_r4_t2"/>
</dbReference>
<evidence type="ECO:0000259" key="6">
    <source>
        <dbReference type="Pfam" id="PF04542"/>
    </source>
</evidence>
<name>A5GDP2_GEOUR</name>
<evidence type="ECO:0000256" key="5">
    <source>
        <dbReference type="ARBA" id="ARBA00023163"/>
    </source>
</evidence>
<dbReference type="PANTHER" id="PTHR43133">
    <property type="entry name" value="RNA POLYMERASE ECF-TYPE SIGMA FACTO"/>
    <property type="match status" value="1"/>
</dbReference>
<evidence type="ECO:0000259" key="7">
    <source>
        <dbReference type="Pfam" id="PF08281"/>
    </source>
</evidence>
<dbReference type="GO" id="GO:0006352">
    <property type="term" value="P:DNA-templated transcription initiation"/>
    <property type="evidence" value="ECO:0007669"/>
    <property type="project" value="InterPro"/>
</dbReference>
<keyword evidence="2" id="KW-0805">Transcription regulation</keyword>
<protein>
    <submittedName>
        <fullName evidence="8">RNA polymerase, sigma subunit, ECF family</fullName>
    </submittedName>
</protein>
<dbReference type="CDD" id="cd06171">
    <property type="entry name" value="Sigma70_r4"/>
    <property type="match status" value="1"/>
</dbReference>
<dbReference type="Pfam" id="PF04542">
    <property type="entry name" value="Sigma70_r2"/>
    <property type="match status" value="1"/>
</dbReference>
<gene>
    <name evidence="8" type="ordered locus">Gura_0094</name>
</gene>
<reference evidence="8 9" key="1">
    <citation type="submission" date="2007-05" db="EMBL/GenBank/DDBJ databases">
        <title>Complete sequence of Geobacter uraniireducens Rf4.</title>
        <authorList>
            <consortium name="US DOE Joint Genome Institute"/>
            <person name="Copeland A."/>
            <person name="Lucas S."/>
            <person name="Lapidus A."/>
            <person name="Barry K."/>
            <person name="Detter J.C."/>
            <person name="Glavina del Rio T."/>
            <person name="Hammon N."/>
            <person name="Israni S."/>
            <person name="Dalin E."/>
            <person name="Tice H."/>
            <person name="Pitluck S."/>
            <person name="Chertkov O."/>
            <person name="Brettin T."/>
            <person name="Bruce D."/>
            <person name="Han C."/>
            <person name="Schmutz J."/>
            <person name="Larimer F."/>
            <person name="Land M."/>
            <person name="Hauser L."/>
            <person name="Kyrpides N."/>
            <person name="Mikhailova N."/>
            <person name="Shelobolina E."/>
            <person name="Aklujkar M."/>
            <person name="Lovley D."/>
            <person name="Richardson P."/>
        </authorList>
    </citation>
    <scope>NUCLEOTIDE SEQUENCE [LARGE SCALE GENOMIC DNA]</scope>
    <source>
        <strain evidence="8 9">Rf4</strain>
    </source>
</reference>
<dbReference type="InterPro" id="IPR013325">
    <property type="entry name" value="RNA_pol_sigma_r2"/>
</dbReference>
<proteinExistence type="inferred from homology"/>
<organism evidence="8 9">
    <name type="scientific">Geotalea uraniireducens (strain Rf4)</name>
    <name type="common">Geobacter uraniireducens</name>
    <dbReference type="NCBI Taxonomy" id="351605"/>
    <lineage>
        <taxon>Bacteria</taxon>
        <taxon>Pseudomonadati</taxon>
        <taxon>Thermodesulfobacteriota</taxon>
        <taxon>Desulfuromonadia</taxon>
        <taxon>Geobacterales</taxon>
        <taxon>Geobacteraceae</taxon>
        <taxon>Geotalea</taxon>
    </lineage>
</organism>
<feature type="domain" description="RNA polymerase sigma factor 70 region 4 type 2" evidence="7">
    <location>
        <begin position="117"/>
        <end position="168"/>
    </location>
</feature>
<evidence type="ECO:0000256" key="3">
    <source>
        <dbReference type="ARBA" id="ARBA00023082"/>
    </source>
</evidence>
<dbReference type="InterPro" id="IPR007627">
    <property type="entry name" value="RNA_pol_sigma70_r2"/>
</dbReference>
<dbReference type="RefSeq" id="WP_011937039.1">
    <property type="nucleotide sequence ID" value="NC_009483.1"/>
</dbReference>
<sequence>MSDNLTELFDRLYRDNQAMVYKLALGLTGNGHDAEEITQEAFSRAFRSYHTFREECSFSTWIYRITINVANDYLKLRAKFPVHALTEDLGYSLEEIIDPDPANNPETELLAYQARAKCLHAMTECLPTEQRKVFCLAITLGLPHKLVAEILDCSLSSVKTTLHRAKKRWFGYMEDRCQLIRKSNPCSCKQWVRFGLSQGWISKQALADPRQPITAEAREEVARLKALRDIYQDLYRETADASYAQRIREGIQNSEWAIFS</sequence>
<evidence type="ECO:0000256" key="1">
    <source>
        <dbReference type="ARBA" id="ARBA00010641"/>
    </source>
</evidence>
<dbReference type="InterPro" id="IPR036388">
    <property type="entry name" value="WH-like_DNA-bd_sf"/>
</dbReference>
<dbReference type="SUPFAM" id="SSF88659">
    <property type="entry name" value="Sigma3 and sigma4 domains of RNA polymerase sigma factors"/>
    <property type="match status" value="1"/>
</dbReference>
<dbReference type="InterPro" id="IPR013324">
    <property type="entry name" value="RNA_pol_sigma_r3/r4-like"/>
</dbReference>
<dbReference type="Proteomes" id="UP000006695">
    <property type="component" value="Chromosome"/>
</dbReference>
<dbReference type="InterPro" id="IPR014284">
    <property type="entry name" value="RNA_pol_sigma-70_dom"/>
</dbReference>
<comment type="similarity">
    <text evidence="1">Belongs to the sigma-70 factor family. ECF subfamily.</text>
</comment>
<dbReference type="Pfam" id="PF08281">
    <property type="entry name" value="Sigma70_r4_2"/>
    <property type="match status" value="1"/>
</dbReference>
<dbReference type="AlphaFoldDB" id="A5GDP2"/>
<evidence type="ECO:0000256" key="2">
    <source>
        <dbReference type="ARBA" id="ARBA00023015"/>
    </source>
</evidence>
<evidence type="ECO:0000313" key="8">
    <source>
        <dbReference type="EMBL" id="ABQ24310.1"/>
    </source>
</evidence>
<dbReference type="PANTHER" id="PTHR43133:SF8">
    <property type="entry name" value="RNA POLYMERASE SIGMA FACTOR HI_1459-RELATED"/>
    <property type="match status" value="1"/>
</dbReference>
<keyword evidence="4" id="KW-0238">DNA-binding</keyword>
<keyword evidence="5" id="KW-0804">Transcription</keyword>
<dbReference type="NCBIfam" id="TIGR02937">
    <property type="entry name" value="sigma70-ECF"/>
    <property type="match status" value="1"/>
</dbReference>
<dbReference type="InterPro" id="IPR039425">
    <property type="entry name" value="RNA_pol_sigma-70-like"/>
</dbReference>
<dbReference type="OrthoDB" id="8684701at2"/>
<dbReference type="KEGG" id="gur:Gura_0094"/>
<evidence type="ECO:0000313" key="9">
    <source>
        <dbReference type="Proteomes" id="UP000006695"/>
    </source>
</evidence>
<dbReference type="Gene3D" id="1.10.10.10">
    <property type="entry name" value="Winged helix-like DNA-binding domain superfamily/Winged helix DNA-binding domain"/>
    <property type="match status" value="1"/>
</dbReference>
<evidence type="ECO:0000256" key="4">
    <source>
        <dbReference type="ARBA" id="ARBA00023125"/>
    </source>
</evidence>
<accession>A5GDP2</accession>
<keyword evidence="3" id="KW-0731">Sigma factor</keyword>
<dbReference type="EMBL" id="CP000698">
    <property type="protein sequence ID" value="ABQ24310.1"/>
    <property type="molecule type" value="Genomic_DNA"/>
</dbReference>
<dbReference type="HOGENOM" id="CLU_047691_0_0_7"/>
<feature type="domain" description="RNA polymerase sigma-70 region 2" evidence="6">
    <location>
        <begin position="12"/>
        <end position="77"/>
    </location>
</feature>
<keyword evidence="9" id="KW-1185">Reference proteome</keyword>